<evidence type="ECO:0000256" key="2">
    <source>
        <dbReference type="ARBA" id="ARBA00022851"/>
    </source>
</evidence>
<proteinExistence type="predicted"/>
<accession>A0A420WU98</accession>
<dbReference type="Pfam" id="PF02069">
    <property type="entry name" value="Metallothio_Pro"/>
    <property type="match status" value="1"/>
</dbReference>
<dbReference type="Proteomes" id="UP000281975">
    <property type="component" value="Unassembled WGS sequence"/>
</dbReference>
<keyword evidence="2" id="KW-0480">Metal-thiolate cluster</keyword>
<dbReference type="EMBL" id="RBIN01000007">
    <property type="protein sequence ID" value="RKQ97018.1"/>
    <property type="molecule type" value="Genomic_DNA"/>
</dbReference>
<protein>
    <submittedName>
        <fullName evidence="3">Metallothionein</fullName>
    </submittedName>
</protein>
<dbReference type="InterPro" id="IPR017854">
    <property type="entry name" value="Metalthion_dom_sf"/>
</dbReference>
<sequence>MSERVCACEYCKCTVPETAVELNGKVYCCEACASAHPDRAPCQNSACNCHKHGWGGIKT</sequence>
<reference evidence="3 4" key="1">
    <citation type="submission" date="2018-10" db="EMBL/GenBank/DDBJ databases">
        <title>Genomic Encyclopedia of Type Strains, Phase IV (KMG-IV): sequencing the most valuable type-strain genomes for metagenomic binning, comparative biology and taxonomic classification.</title>
        <authorList>
            <person name="Goeker M."/>
        </authorList>
    </citation>
    <scope>NUCLEOTIDE SEQUENCE [LARGE SCALE GENOMIC DNA]</scope>
    <source>
        <strain evidence="3 4">DSM 23229</strain>
    </source>
</reference>
<evidence type="ECO:0000313" key="4">
    <source>
        <dbReference type="Proteomes" id="UP000281975"/>
    </source>
</evidence>
<name>A0A420WU98_9GAMM</name>
<keyword evidence="1" id="KW-0479">Metal-binding</keyword>
<evidence type="ECO:0000256" key="1">
    <source>
        <dbReference type="ARBA" id="ARBA00022723"/>
    </source>
</evidence>
<dbReference type="RefSeq" id="WP_121173364.1">
    <property type="nucleotide sequence ID" value="NZ_RBIN01000007.1"/>
</dbReference>
<dbReference type="GO" id="GO:0046872">
    <property type="term" value="F:metal ion binding"/>
    <property type="evidence" value="ECO:0007669"/>
    <property type="project" value="UniProtKB-KW"/>
</dbReference>
<dbReference type="SUPFAM" id="SSF57868">
    <property type="entry name" value="Metallothionein"/>
    <property type="match status" value="1"/>
</dbReference>
<comment type="caution">
    <text evidence="3">The sequence shown here is derived from an EMBL/GenBank/DDBJ whole genome shotgun (WGS) entry which is preliminary data.</text>
</comment>
<dbReference type="Gene3D" id="2.30.170.10">
    <property type="match status" value="1"/>
</dbReference>
<keyword evidence="4" id="KW-1185">Reference proteome</keyword>
<dbReference type="AlphaFoldDB" id="A0A420WU98"/>
<dbReference type="OrthoDB" id="468089at2"/>
<evidence type="ECO:0000313" key="3">
    <source>
        <dbReference type="EMBL" id="RKQ97018.1"/>
    </source>
</evidence>
<dbReference type="InterPro" id="IPR000518">
    <property type="entry name" value="Metalthion_fam14_prok"/>
</dbReference>
<organism evidence="3 4">
    <name type="scientific">Kushneria sinocarnis</name>
    <dbReference type="NCBI Taxonomy" id="595502"/>
    <lineage>
        <taxon>Bacteria</taxon>
        <taxon>Pseudomonadati</taxon>
        <taxon>Pseudomonadota</taxon>
        <taxon>Gammaproteobacteria</taxon>
        <taxon>Oceanospirillales</taxon>
        <taxon>Halomonadaceae</taxon>
        <taxon>Kushneria</taxon>
    </lineage>
</organism>
<gene>
    <name evidence="3" type="ORF">C7446_2434</name>
</gene>